<sequence>MEWKLAPQIKQLARDGSGINVSEKIVANSIINECRLPFLPNGKYHNIILPKKMETSQRTNSYCLDILQIVGESQCVLSDGAHKGYSQLQCRCVEQNGTPCGQFIQNFCSQSCCNISVACTNNRSLRITNNDTMRKVPQDVIRSKSSQKKCNVFQLDGRETTNLLLI</sequence>
<accession>A0A5J4UH96</accession>
<reference evidence="1 2" key="1">
    <citation type="submission" date="2019-03" db="EMBL/GenBank/DDBJ databases">
        <title>Single cell metagenomics reveals metabolic interactions within the superorganism composed of flagellate Streblomastix strix and complex community of Bacteroidetes bacteria on its surface.</title>
        <authorList>
            <person name="Treitli S.C."/>
            <person name="Kolisko M."/>
            <person name="Husnik F."/>
            <person name="Keeling P."/>
            <person name="Hampl V."/>
        </authorList>
    </citation>
    <scope>NUCLEOTIDE SEQUENCE [LARGE SCALE GENOMIC DNA]</scope>
    <source>
        <strain evidence="1">ST1C</strain>
    </source>
</reference>
<dbReference type="Proteomes" id="UP000324800">
    <property type="component" value="Unassembled WGS sequence"/>
</dbReference>
<dbReference type="AlphaFoldDB" id="A0A5J4UH96"/>
<gene>
    <name evidence="1" type="ORF">EZS28_034297</name>
</gene>
<evidence type="ECO:0000313" key="2">
    <source>
        <dbReference type="Proteomes" id="UP000324800"/>
    </source>
</evidence>
<proteinExistence type="predicted"/>
<dbReference type="EMBL" id="SNRW01015649">
    <property type="protein sequence ID" value="KAA6370176.1"/>
    <property type="molecule type" value="Genomic_DNA"/>
</dbReference>
<name>A0A5J4UH96_9EUKA</name>
<organism evidence="1 2">
    <name type="scientific">Streblomastix strix</name>
    <dbReference type="NCBI Taxonomy" id="222440"/>
    <lineage>
        <taxon>Eukaryota</taxon>
        <taxon>Metamonada</taxon>
        <taxon>Preaxostyla</taxon>
        <taxon>Oxymonadida</taxon>
        <taxon>Streblomastigidae</taxon>
        <taxon>Streblomastix</taxon>
    </lineage>
</organism>
<protein>
    <submittedName>
        <fullName evidence="1">Uncharacterized protein</fullName>
    </submittedName>
</protein>
<evidence type="ECO:0000313" key="1">
    <source>
        <dbReference type="EMBL" id="KAA6370176.1"/>
    </source>
</evidence>
<comment type="caution">
    <text evidence="1">The sequence shown here is derived from an EMBL/GenBank/DDBJ whole genome shotgun (WGS) entry which is preliminary data.</text>
</comment>